<organism evidence="5 6">
    <name type="scientific">Sphingobium yanoikuyae</name>
    <name type="common">Sphingomonas yanoikuyae</name>
    <dbReference type="NCBI Taxonomy" id="13690"/>
    <lineage>
        <taxon>Bacteria</taxon>
        <taxon>Pseudomonadati</taxon>
        <taxon>Pseudomonadota</taxon>
        <taxon>Alphaproteobacteria</taxon>
        <taxon>Sphingomonadales</taxon>
        <taxon>Sphingomonadaceae</taxon>
        <taxon>Sphingobium</taxon>
    </lineage>
</organism>
<dbReference type="PRINTS" id="PR00598">
    <property type="entry name" value="HTHMARR"/>
</dbReference>
<dbReference type="SMART" id="SM00347">
    <property type="entry name" value="HTH_MARR"/>
    <property type="match status" value="1"/>
</dbReference>
<dbReference type="EMBL" id="CP053021">
    <property type="protein sequence ID" value="QJR02341.1"/>
    <property type="molecule type" value="Genomic_DNA"/>
</dbReference>
<keyword evidence="2" id="KW-0238">DNA-binding</keyword>
<evidence type="ECO:0000256" key="1">
    <source>
        <dbReference type="ARBA" id="ARBA00023015"/>
    </source>
</evidence>
<evidence type="ECO:0000256" key="2">
    <source>
        <dbReference type="ARBA" id="ARBA00023125"/>
    </source>
</evidence>
<dbReference type="InterPro" id="IPR036388">
    <property type="entry name" value="WH-like_DNA-bd_sf"/>
</dbReference>
<sequence>MRARTMGMTLAQWRAIHAVSRAEGATQRSIAEAMDVGDVTASRLVDRLVEKGWIERRVDQYDRRAHRLYLTPAATPLLAQLTMLGEDEQRNQLAGVTREELAMVSDILDRMIANLEQADLSAGLPACESMDVD</sequence>
<dbReference type="InterPro" id="IPR023187">
    <property type="entry name" value="Tscrpt_reg_MarR-type_CS"/>
</dbReference>
<feature type="domain" description="HTH marR-type" evidence="4">
    <location>
        <begin position="1"/>
        <end position="113"/>
    </location>
</feature>
<dbReference type="PANTHER" id="PTHR33164:SF64">
    <property type="entry name" value="TRANSCRIPTIONAL REGULATOR SLYA"/>
    <property type="match status" value="1"/>
</dbReference>
<proteinExistence type="predicted"/>
<reference evidence="5 6" key="1">
    <citation type="submission" date="2020-04" db="EMBL/GenBank/DDBJ databases">
        <title>The Whole Genome Analysis of High salt-tolerant Sphingobium yanoikuyae YC-XJ2 with Aryl organophosphorus flame retardants (aryl-OPFRs)-degrading capacity and characteristics of Related phosphotriesterase.</title>
        <authorList>
            <person name="Li X."/>
        </authorList>
    </citation>
    <scope>NUCLEOTIDE SEQUENCE [LARGE SCALE GENOMIC DNA]</scope>
    <source>
        <strain evidence="5 6">YC-XJ2</strain>
    </source>
</reference>
<dbReference type="InterPro" id="IPR036390">
    <property type="entry name" value="WH_DNA-bd_sf"/>
</dbReference>
<dbReference type="GO" id="GO:0006950">
    <property type="term" value="P:response to stress"/>
    <property type="evidence" value="ECO:0007669"/>
    <property type="project" value="TreeGrafter"/>
</dbReference>
<dbReference type="Gene3D" id="1.10.10.10">
    <property type="entry name" value="Winged helix-like DNA-binding domain superfamily/Winged helix DNA-binding domain"/>
    <property type="match status" value="1"/>
</dbReference>
<evidence type="ECO:0000313" key="5">
    <source>
        <dbReference type="EMBL" id="QJR02341.1"/>
    </source>
</evidence>
<dbReference type="PROSITE" id="PS01117">
    <property type="entry name" value="HTH_MARR_1"/>
    <property type="match status" value="1"/>
</dbReference>
<dbReference type="InterPro" id="IPR000835">
    <property type="entry name" value="HTH_MarR-typ"/>
</dbReference>
<dbReference type="AlphaFoldDB" id="A0A6M4G5D2"/>
<protein>
    <submittedName>
        <fullName evidence="5">MarR family transcriptional regulator</fullName>
    </submittedName>
</protein>
<dbReference type="PROSITE" id="PS50995">
    <property type="entry name" value="HTH_MARR_2"/>
    <property type="match status" value="1"/>
</dbReference>
<dbReference type="Pfam" id="PF12802">
    <property type="entry name" value="MarR_2"/>
    <property type="match status" value="1"/>
</dbReference>
<dbReference type="RefSeq" id="WP_169860835.1">
    <property type="nucleotide sequence ID" value="NZ_CP053021.1"/>
</dbReference>
<name>A0A6M4G5D2_SPHYA</name>
<keyword evidence="3" id="KW-0804">Transcription</keyword>
<dbReference type="Proteomes" id="UP000502611">
    <property type="component" value="Chromosome"/>
</dbReference>
<evidence type="ECO:0000256" key="3">
    <source>
        <dbReference type="ARBA" id="ARBA00023163"/>
    </source>
</evidence>
<dbReference type="GO" id="GO:0003677">
    <property type="term" value="F:DNA binding"/>
    <property type="evidence" value="ECO:0007669"/>
    <property type="project" value="UniProtKB-KW"/>
</dbReference>
<dbReference type="InterPro" id="IPR039422">
    <property type="entry name" value="MarR/SlyA-like"/>
</dbReference>
<keyword evidence="1" id="KW-0805">Transcription regulation</keyword>
<evidence type="ECO:0000313" key="6">
    <source>
        <dbReference type="Proteomes" id="UP000502611"/>
    </source>
</evidence>
<gene>
    <name evidence="5" type="ORF">HH800_09205</name>
</gene>
<dbReference type="SUPFAM" id="SSF46785">
    <property type="entry name" value="Winged helix' DNA-binding domain"/>
    <property type="match status" value="1"/>
</dbReference>
<accession>A0A6M4G5D2</accession>
<dbReference type="GO" id="GO:0003700">
    <property type="term" value="F:DNA-binding transcription factor activity"/>
    <property type="evidence" value="ECO:0007669"/>
    <property type="project" value="InterPro"/>
</dbReference>
<dbReference type="PANTHER" id="PTHR33164">
    <property type="entry name" value="TRANSCRIPTIONAL REGULATOR, MARR FAMILY"/>
    <property type="match status" value="1"/>
</dbReference>
<evidence type="ECO:0000259" key="4">
    <source>
        <dbReference type="PROSITE" id="PS50995"/>
    </source>
</evidence>